<dbReference type="Proteomes" id="UP000187203">
    <property type="component" value="Unassembled WGS sequence"/>
</dbReference>
<keyword evidence="2" id="KW-1185">Reference proteome</keyword>
<evidence type="ECO:0000313" key="2">
    <source>
        <dbReference type="Proteomes" id="UP000187203"/>
    </source>
</evidence>
<dbReference type="AlphaFoldDB" id="A0A1R3H8L0"/>
<dbReference type="OrthoDB" id="1435725at2759"/>
<proteinExistence type="predicted"/>
<comment type="caution">
    <text evidence="1">The sequence shown here is derived from an EMBL/GenBank/DDBJ whole genome shotgun (WGS) entry which is preliminary data.</text>
</comment>
<reference evidence="2" key="1">
    <citation type="submission" date="2013-09" db="EMBL/GenBank/DDBJ databases">
        <title>Corchorus olitorius genome sequencing.</title>
        <authorList>
            <person name="Alam M."/>
            <person name="Haque M.S."/>
            <person name="Islam M.S."/>
            <person name="Emdad E.M."/>
            <person name="Islam M.M."/>
            <person name="Ahmed B."/>
            <person name="Halim A."/>
            <person name="Hossen Q.M.M."/>
            <person name="Hossain M.Z."/>
            <person name="Ahmed R."/>
            <person name="Khan M.M."/>
            <person name="Islam R."/>
            <person name="Rashid M.M."/>
            <person name="Khan S.A."/>
            <person name="Rahman M.S."/>
            <person name="Alam M."/>
            <person name="Yahiya A.S."/>
            <person name="Khan M.S."/>
            <person name="Azam M.S."/>
            <person name="Haque T."/>
            <person name="Lashkar M.Z.H."/>
            <person name="Akhand A.I."/>
            <person name="Morshed G."/>
            <person name="Roy S."/>
            <person name="Uddin K.S."/>
            <person name="Rabeya T."/>
            <person name="Hossain A.S."/>
            <person name="Chowdhury A."/>
            <person name="Snigdha A.R."/>
            <person name="Mortoza M.S."/>
            <person name="Matin S.A."/>
            <person name="Hoque S.M.E."/>
            <person name="Islam M.K."/>
            <person name="Roy D.K."/>
            <person name="Haider R."/>
            <person name="Moosa M.M."/>
            <person name="Elias S.M."/>
            <person name="Hasan A.M."/>
            <person name="Jahan S."/>
            <person name="Shafiuddin M."/>
            <person name="Mahmood N."/>
            <person name="Shommy N.S."/>
        </authorList>
    </citation>
    <scope>NUCLEOTIDE SEQUENCE [LARGE SCALE GENOMIC DNA]</scope>
    <source>
        <strain evidence="2">cv. O-4</strain>
    </source>
</reference>
<evidence type="ECO:0000313" key="1">
    <source>
        <dbReference type="EMBL" id="OMO66684.1"/>
    </source>
</evidence>
<dbReference type="EMBL" id="AWUE01020729">
    <property type="protein sequence ID" value="OMO66684.1"/>
    <property type="molecule type" value="Genomic_DNA"/>
</dbReference>
<organism evidence="1 2">
    <name type="scientific">Corchorus olitorius</name>
    <dbReference type="NCBI Taxonomy" id="93759"/>
    <lineage>
        <taxon>Eukaryota</taxon>
        <taxon>Viridiplantae</taxon>
        <taxon>Streptophyta</taxon>
        <taxon>Embryophyta</taxon>
        <taxon>Tracheophyta</taxon>
        <taxon>Spermatophyta</taxon>
        <taxon>Magnoliopsida</taxon>
        <taxon>eudicotyledons</taxon>
        <taxon>Gunneridae</taxon>
        <taxon>Pentapetalae</taxon>
        <taxon>rosids</taxon>
        <taxon>malvids</taxon>
        <taxon>Malvales</taxon>
        <taxon>Malvaceae</taxon>
        <taxon>Grewioideae</taxon>
        <taxon>Apeibeae</taxon>
        <taxon>Corchorus</taxon>
    </lineage>
</organism>
<protein>
    <submittedName>
        <fullName evidence="1">Uncharacterized protein</fullName>
    </submittedName>
</protein>
<accession>A0A1R3H8L0</accession>
<sequence>MNTKLRTILYCSGWTRGIKEAVNHALITRSWSINQTRDPVSFVLKDTEVRAYRTDPVQVFILRGYRLVCKEHIESSKVCIALRKE</sequence>
<gene>
    <name evidence="1" type="ORF">COLO4_30452</name>
</gene>
<name>A0A1R3H8L0_9ROSI</name>